<name>A0A977XU77_9BBAC</name>
<evidence type="ECO:0000313" key="1">
    <source>
        <dbReference type="EMBL" id="UXX41872.1"/>
    </source>
</evidence>
<dbReference type="EMBL" id="ON803509">
    <property type="protein sequence ID" value="UXX41872.1"/>
    <property type="molecule type" value="Genomic_DNA"/>
</dbReference>
<accession>A0A977XU77</accession>
<evidence type="ECO:0000313" key="2">
    <source>
        <dbReference type="Proteomes" id="UP001265762"/>
    </source>
</evidence>
<protein>
    <submittedName>
        <fullName evidence="1">Uncharacterized protein</fullName>
    </submittedName>
</protein>
<proteinExistence type="predicted"/>
<organism evidence="1 2">
    <name type="scientific">Psilogramma increta granulovirus</name>
    <dbReference type="NCBI Taxonomy" id="2953508"/>
    <lineage>
        <taxon>Viruses</taxon>
        <taxon>Viruses incertae sedis</taxon>
        <taxon>Naldaviricetes</taxon>
        <taxon>Lefavirales</taxon>
        <taxon>Baculoviridae</taxon>
        <taxon>Betabaculovirus</taxon>
        <taxon>Betabaculovirus psincretae</taxon>
    </lineage>
</organism>
<sequence>MFVRNGRWNFNDDLLFQTACYICGEPWIGNNIDIHDNMWWCATTNNCRPVFCNQCVT</sequence>
<dbReference type="Proteomes" id="UP001265762">
    <property type="component" value="Segment"/>
</dbReference>
<reference evidence="1" key="1">
    <citation type="journal article" date="2022" name="Virus Res.">
        <title>Genome analysis of Psilogramma increta granulovirus and its intrapopulation diversity.</title>
        <authorList>
            <person name="Zhang H."/>
            <person name="Li L."/>
            <person name="Chen B."/>
            <person name="Zuo Y."/>
            <person name="Wu W."/>
            <person name="Yuan M."/>
            <person name="Yang K."/>
        </authorList>
    </citation>
    <scope>NUCLEOTIDE SEQUENCE</scope>
    <source>
        <strain evidence="1">GZ</strain>
    </source>
</reference>
<keyword evidence="2" id="KW-1185">Reference proteome</keyword>